<evidence type="ECO:0000313" key="5">
    <source>
        <dbReference type="Proteomes" id="UP000295341"/>
    </source>
</evidence>
<evidence type="ECO:0000259" key="3">
    <source>
        <dbReference type="Pfam" id="PF01494"/>
    </source>
</evidence>
<dbReference type="InterPro" id="IPR002938">
    <property type="entry name" value="FAD-bd"/>
</dbReference>
<sequence>MKTIETPVLICGGGGAGLSLSIFLSAHGIDNLLVERHTTTSHLPKAHYYNQRTMEIFREHGIADTIYARGTPFENMGHIVWMTSLSGDGPLDGKLLYKMDAFGGGKLEPIYDADSPTRSGNLPQMRLEPILREFAEKSPRAKVLFGHELMSFEQDDTGVTSVIKNLQSDEEFQVRSQYLCGADRGRTINPKLGIELQGPSNLVDMVSTHMTADLSKYITDDSPLIRWFANPEGGSGWGSGVMVAMGPNKFDRHSEEWVFHFAFRPDDPDFNEDDIVPRIRHLLRIPDLDIKVHKVSHWIVEAVLANKYRGGRCLILGDAAHRHPPTTGLGLNSGIQDAHNLAWKLAAVLKGQAGDGLLDSYEQERRPVAARNTRWALMTFMNHVVTDAGFGLIPGAPPELNAFQITTLLSDSDEGEWFRARADEVVGTQRMEFQAHDMELGFRYDGNAVVPDGTEPPPRGRMGDIYTPTTRPGHRLPHAWLEKGGNKLSTHDLCGRGRFVLITGAKGDTWKAAAKAAAERYGVPVDVVSVGAPGQAEDRSNTWSKLRQVEEDGAILVRPDVHVGWRCARAPVDAATALSDALGRILSKTKGSR</sequence>
<keyword evidence="4" id="KW-0560">Oxidoreductase</keyword>
<organism evidence="4 5">
    <name type="scientific">Panacagrimonas perspica</name>
    <dbReference type="NCBI Taxonomy" id="381431"/>
    <lineage>
        <taxon>Bacteria</taxon>
        <taxon>Pseudomonadati</taxon>
        <taxon>Pseudomonadota</taxon>
        <taxon>Gammaproteobacteria</taxon>
        <taxon>Nevskiales</taxon>
        <taxon>Nevskiaceae</taxon>
        <taxon>Panacagrimonas</taxon>
    </lineage>
</organism>
<evidence type="ECO:0000313" key="4">
    <source>
        <dbReference type="EMBL" id="TDU28250.1"/>
    </source>
</evidence>
<evidence type="ECO:0000256" key="2">
    <source>
        <dbReference type="ARBA" id="ARBA00022827"/>
    </source>
</evidence>
<dbReference type="Gene3D" id="3.40.30.120">
    <property type="match status" value="1"/>
</dbReference>
<protein>
    <submittedName>
        <fullName evidence="4">2,4-dichlorophenol 6-monooxygenase</fullName>
    </submittedName>
</protein>
<dbReference type="Gene3D" id="3.30.9.10">
    <property type="entry name" value="D-Amino Acid Oxidase, subunit A, domain 2"/>
    <property type="match status" value="1"/>
</dbReference>
<reference evidence="4 5" key="1">
    <citation type="submission" date="2019-03" db="EMBL/GenBank/DDBJ databases">
        <title>Genomic Encyclopedia of Type Strains, Phase IV (KMG-IV): sequencing the most valuable type-strain genomes for metagenomic binning, comparative biology and taxonomic classification.</title>
        <authorList>
            <person name="Goeker M."/>
        </authorList>
    </citation>
    <scope>NUCLEOTIDE SEQUENCE [LARGE SCALE GENOMIC DNA]</scope>
    <source>
        <strain evidence="4 5">DSM 26377</strain>
    </source>
</reference>
<dbReference type="GO" id="GO:0071949">
    <property type="term" value="F:FAD binding"/>
    <property type="evidence" value="ECO:0007669"/>
    <property type="project" value="InterPro"/>
</dbReference>
<dbReference type="InterPro" id="IPR036188">
    <property type="entry name" value="FAD/NAD-bd_sf"/>
</dbReference>
<keyword evidence="5" id="KW-1185">Reference proteome</keyword>
<dbReference type="AlphaFoldDB" id="A0A4R7P5G7"/>
<dbReference type="OrthoDB" id="8672648at2"/>
<dbReference type="EMBL" id="SOBT01000009">
    <property type="protein sequence ID" value="TDU28250.1"/>
    <property type="molecule type" value="Genomic_DNA"/>
</dbReference>
<dbReference type="GO" id="GO:0016709">
    <property type="term" value="F:oxidoreductase activity, acting on paired donors, with incorporation or reduction of molecular oxygen, NAD(P)H as one donor, and incorporation of one atom of oxygen"/>
    <property type="evidence" value="ECO:0007669"/>
    <property type="project" value="UniProtKB-ARBA"/>
</dbReference>
<feature type="domain" description="FAD-binding" evidence="3">
    <location>
        <begin position="5"/>
        <end position="376"/>
    </location>
</feature>
<keyword evidence="1" id="KW-0285">Flavoprotein</keyword>
<dbReference type="SUPFAM" id="SSF51905">
    <property type="entry name" value="FAD/NAD(P)-binding domain"/>
    <property type="match status" value="1"/>
</dbReference>
<keyword evidence="4" id="KW-0503">Monooxygenase</keyword>
<dbReference type="PANTHER" id="PTHR43004:SF8">
    <property type="entry name" value="FAD-BINDING DOMAIN-CONTAINING PROTEIN-RELATED"/>
    <property type="match status" value="1"/>
</dbReference>
<keyword evidence="2" id="KW-0274">FAD</keyword>
<dbReference type="PANTHER" id="PTHR43004">
    <property type="entry name" value="TRK SYSTEM POTASSIUM UPTAKE PROTEIN"/>
    <property type="match status" value="1"/>
</dbReference>
<dbReference type="Gene3D" id="3.50.50.60">
    <property type="entry name" value="FAD/NAD(P)-binding domain"/>
    <property type="match status" value="1"/>
</dbReference>
<dbReference type="InterPro" id="IPR050641">
    <property type="entry name" value="RIFMO-like"/>
</dbReference>
<evidence type="ECO:0000256" key="1">
    <source>
        <dbReference type="ARBA" id="ARBA00022630"/>
    </source>
</evidence>
<dbReference type="PRINTS" id="PR00420">
    <property type="entry name" value="RNGMNOXGNASE"/>
</dbReference>
<name>A0A4R7P5G7_9GAMM</name>
<comment type="caution">
    <text evidence="4">The sequence shown here is derived from an EMBL/GenBank/DDBJ whole genome shotgun (WGS) entry which is preliminary data.</text>
</comment>
<dbReference type="Proteomes" id="UP000295341">
    <property type="component" value="Unassembled WGS sequence"/>
</dbReference>
<proteinExistence type="predicted"/>
<accession>A0A4R7P5G7</accession>
<dbReference type="Pfam" id="PF21274">
    <property type="entry name" value="Rng_hyd_C"/>
    <property type="match status" value="1"/>
</dbReference>
<dbReference type="RefSeq" id="WP_133881816.1">
    <property type="nucleotide sequence ID" value="NZ_MWIN01000005.1"/>
</dbReference>
<gene>
    <name evidence="4" type="ORF">DFR24_2617</name>
</gene>
<dbReference type="Pfam" id="PF01494">
    <property type="entry name" value="FAD_binding_3"/>
    <property type="match status" value="1"/>
</dbReference>